<protein>
    <submittedName>
        <fullName evidence="1">Uncharacterized protein</fullName>
    </submittedName>
</protein>
<organism evidence="1 2">
    <name type="scientific">Ignelater luminosus</name>
    <name type="common">Cucubano</name>
    <name type="synonym">Pyrophorus luminosus</name>
    <dbReference type="NCBI Taxonomy" id="2038154"/>
    <lineage>
        <taxon>Eukaryota</taxon>
        <taxon>Metazoa</taxon>
        <taxon>Ecdysozoa</taxon>
        <taxon>Arthropoda</taxon>
        <taxon>Hexapoda</taxon>
        <taxon>Insecta</taxon>
        <taxon>Pterygota</taxon>
        <taxon>Neoptera</taxon>
        <taxon>Endopterygota</taxon>
        <taxon>Coleoptera</taxon>
        <taxon>Polyphaga</taxon>
        <taxon>Elateriformia</taxon>
        <taxon>Elateroidea</taxon>
        <taxon>Elateridae</taxon>
        <taxon>Agrypninae</taxon>
        <taxon>Pyrophorini</taxon>
        <taxon>Ignelater</taxon>
    </lineage>
</organism>
<sequence length="135" mass="15309">MSQMIRYVHVDCNVMVMIEESFINLIRSHEKTGEGLSTEILNKLEVDKLNIQDLQGGKDLTTVLIWLANIREIDNLAIFVPCAVHNLNFAGVHVASTTPEEVQNLAEEMGMENGFLNKRKRRVKIMKIDETPDEG</sequence>
<dbReference type="EMBL" id="VTPC01090711">
    <property type="protein sequence ID" value="KAF2881645.1"/>
    <property type="molecule type" value="Genomic_DNA"/>
</dbReference>
<keyword evidence="2" id="KW-1185">Reference proteome</keyword>
<dbReference type="OrthoDB" id="6783070at2759"/>
<name>A0A8K0C634_IGNLU</name>
<dbReference type="Proteomes" id="UP000801492">
    <property type="component" value="Unassembled WGS sequence"/>
</dbReference>
<gene>
    <name evidence="1" type="ORF">ILUMI_24502</name>
</gene>
<feature type="non-terminal residue" evidence="1">
    <location>
        <position position="1"/>
    </location>
</feature>
<dbReference type="AlphaFoldDB" id="A0A8K0C634"/>
<comment type="caution">
    <text evidence="1">The sequence shown here is derived from an EMBL/GenBank/DDBJ whole genome shotgun (WGS) entry which is preliminary data.</text>
</comment>
<accession>A0A8K0C634</accession>
<evidence type="ECO:0000313" key="1">
    <source>
        <dbReference type="EMBL" id="KAF2881645.1"/>
    </source>
</evidence>
<reference evidence="1" key="1">
    <citation type="submission" date="2019-08" db="EMBL/GenBank/DDBJ databases">
        <title>The genome of the North American firefly Photinus pyralis.</title>
        <authorList>
            <consortium name="Photinus pyralis genome working group"/>
            <person name="Fallon T.R."/>
            <person name="Sander Lower S.E."/>
            <person name="Weng J.-K."/>
        </authorList>
    </citation>
    <scope>NUCLEOTIDE SEQUENCE</scope>
    <source>
        <strain evidence="1">TRF0915ILg1</strain>
        <tissue evidence="1">Whole body</tissue>
    </source>
</reference>
<proteinExistence type="predicted"/>
<evidence type="ECO:0000313" key="2">
    <source>
        <dbReference type="Proteomes" id="UP000801492"/>
    </source>
</evidence>